<accession>A0ABR5YEZ5</accession>
<reference evidence="3" key="1">
    <citation type="submission" date="2016-01" db="EMBL/GenBank/DDBJ databases">
        <title>Draft genome of Chromobacterium sp. F49.</title>
        <authorList>
            <person name="Hong K.W."/>
        </authorList>
    </citation>
    <scope>NUCLEOTIDE SEQUENCE [LARGE SCALE GENOMIC DNA]</scope>
    <source>
        <strain evidence="3">CN3</strain>
    </source>
</reference>
<keyword evidence="1" id="KW-0732">Signal</keyword>
<gene>
    <name evidence="2" type="ORF">AVT10_09340</name>
</gene>
<dbReference type="Pfam" id="PF26624">
    <property type="entry name" value="DUF8200"/>
    <property type="match status" value="1"/>
</dbReference>
<comment type="caution">
    <text evidence="2">The sequence shown here is derived from an EMBL/GenBank/DDBJ whole genome shotgun (WGS) entry which is preliminary data.</text>
</comment>
<organism evidence="2 3">
    <name type="scientific">Sphingomonas hankookensis</name>
    <dbReference type="NCBI Taxonomy" id="563996"/>
    <lineage>
        <taxon>Bacteria</taxon>
        <taxon>Pseudomonadati</taxon>
        <taxon>Pseudomonadota</taxon>
        <taxon>Alphaproteobacteria</taxon>
        <taxon>Sphingomonadales</taxon>
        <taxon>Sphingomonadaceae</taxon>
        <taxon>Sphingomonas</taxon>
    </lineage>
</organism>
<feature type="signal peptide" evidence="1">
    <location>
        <begin position="1"/>
        <end position="28"/>
    </location>
</feature>
<evidence type="ECO:0000313" key="2">
    <source>
        <dbReference type="EMBL" id="KZE17987.1"/>
    </source>
</evidence>
<proteinExistence type="predicted"/>
<feature type="chain" id="PRO_5045989147" evidence="1">
    <location>
        <begin position="29"/>
        <end position="108"/>
    </location>
</feature>
<evidence type="ECO:0000256" key="1">
    <source>
        <dbReference type="SAM" id="SignalP"/>
    </source>
</evidence>
<dbReference type="InterPro" id="IPR058067">
    <property type="entry name" value="CC_3452-like"/>
</dbReference>
<keyword evidence="3" id="KW-1185">Reference proteome</keyword>
<sequence>MRAMKTPALLTSALLSAAALTLPFAAAAQPRGYSAVPATAPTIAAMMTRSTPWKCAGDRCVTTRTEGSPLTMCQLAAKELGTLTAFTANGEAFAAEQLAKCNTRAKSA</sequence>
<dbReference type="InterPro" id="IPR058513">
    <property type="entry name" value="DUF8200"/>
</dbReference>
<dbReference type="NCBIfam" id="NF047636">
    <property type="entry name" value="CC_3452_fam"/>
    <property type="match status" value="1"/>
</dbReference>
<protein>
    <submittedName>
        <fullName evidence="2">Uncharacterized protein</fullName>
    </submittedName>
</protein>
<name>A0ABR5YEZ5_9SPHN</name>
<evidence type="ECO:0000313" key="3">
    <source>
        <dbReference type="Proteomes" id="UP000076609"/>
    </source>
</evidence>
<dbReference type="Proteomes" id="UP000076609">
    <property type="component" value="Unassembled WGS sequence"/>
</dbReference>
<dbReference type="EMBL" id="LQQO01000003">
    <property type="protein sequence ID" value="KZE17987.1"/>
    <property type="molecule type" value="Genomic_DNA"/>
</dbReference>